<organism evidence="8 9">
    <name type="scientific">Vulcanibacillus modesticaldus</name>
    <dbReference type="NCBI Taxonomy" id="337097"/>
    <lineage>
        <taxon>Bacteria</taxon>
        <taxon>Bacillati</taxon>
        <taxon>Bacillota</taxon>
        <taxon>Bacilli</taxon>
        <taxon>Bacillales</taxon>
        <taxon>Bacillaceae</taxon>
        <taxon>Vulcanibacillus</taxon>
    </lineage>
</organism>
<dbReference type="GO" id="GO:0008932">
    <property type="term" value="F:lytic endotransglycosylase activity"/>
    <property type="evidence" value="ECO:0007669"/>
    <property type="project" value="UniProtKB-UniRule"/>
</dbReference>
<evidence type="ECO:0000313" key="8">
    <source>
        <dbReference type="EMBL" id="OEF99233.1"/>
    </source>
</evidence>
<keyword evidence="4 7" id="KW-0472">Membrane</keyword>
<keyword evidence="6 7" id="KW-0961">Cell wall biogenesis/degradation</keyword>
<dbReference type="Gene3D" id="3.30.1490.480">
    <property type="entry name" value="Endolytic murein transglycosylase"/>
    <property type="match status" value="2"/>
</dbReference>
<feature type="site" description="Important for catalytic activity" evidence="7">
    <location>
        <position position="226"/>
    </location>
</feature>
<dbReference type="GO" id="GO:0009252">
    <property type="term" value="P:peptidoglycan biosynthetic process"/>
    <property type="evidence" value="ECO:0007669"/>
    <property type="project" value="UniProtKB-UniRule"/>
</dbReference>
<comment type="caution">
    <text evidence="8">The sequence shown here is derived from an EMBL/GenBank/DDBJ whole genome shotgun (WGS) entry which is preliminary data.</text>
</comment>
<evidence type="ECO:0000256" key="1">
    <source>
        <dbReference type="ARBA" id="ARBA00022475"/>
    </source>
</evidence>
<evidence type="ECO:0000256" key="2">
    <source>
        <dbReference type="ARBA" id="ARBA00022692"/>
    </source>
</evidence>
<dbReference type="EMBL" id="MIJF01000028">
    <property type="protein sequence ID" value="OEF99233.1"/>
    <property type="molecule type" value="Genomic_DNA"/>
</dbReference>
<keyword evidence="2 7" id="KW-0812">Transmembrane</keyword>
<comment type="subcellular location">
    <subcellularLocation>
        <location evidence="7">Cell membrane</location>
        <topology evidence="7">Single-pass membrane protein</topology>
    </subcellularLocation>
</comment>
<comment type="function">
    <text evidence="7">Functions as a peptidoglycan terminase that cleaves nascent peptidoglycan strands endolytically to terminate their elongation.</text>
</comment>
<dbReference type="Pfam" id="PF02618">
    <property type="entry name" value="YceG"/>
    <property type="match status" value="1"/>
</dbReference>
<protein>
    <recommendedName>
        <fullName evidence="7">Endolytic murein transglycosylase</fullName>
        <ecNumber evidence="7">4.2.2.29</ecNumber>
    </recommendedName>
    <alternativeName>
        <fullName evidence="7">Peptidoglycan lytic transglycosylase</fullName>
    </alternativeName>
    <alternativeName>
        <fullName evidence="7">Peptidoglycan polymerization terminase</fullName>
    </alternativeName>
</protein>
<dbReference type="STRING" id="337097.BHF71_09585"/>
<evidence type="ECO:0000256" key="6">
    <source>
        <dbReference type="ARBA" id="ARBA00023316"/>
    </source>
</evidence>
<dbReference type="Proteomes" id="UP000243739">
    <property type="component" value="Unassembled WGS sequence"/>
</dbReference>
<comment type="catalytic activity">
    <reaction evidence="7">
        <text>a peptidoglycan chain = a peptidoglycan chain with N-acetyl-1,6-anhydromuramyl-[peptide] at the reducing end + a peptidoglycan chain with N-acetylglucosamine at the non-reducing end.</text>
        <dbReference type="EC" id="4.2.2.29"/>
    </reaction>
</comment>
<name>A0A1D2YU91_9BACI</name>
<keyword evidence="1 7" id="KW-1003">Cell membrane</keyword>
<dbReference type="AlphaFoldDB" id="A0A1D2YU91"/>
<dbReference type="RefSeq" id="WP_069656914.1">
    <property type="nucleotide sequence ID" value="NZ_MIJF01000028.1"/>
</dbReference>
<dbReference type="HAMAP" id="MF_02065">
    <property type="entry name" value="MltG"/>
    <property type="match status" value="1"/>
</dbReference>
<keyword evidence="5 7" id="KW-0456">Lyase</keyword>
<evidence type="ECO:0000256" key="3">
    <source>
        <dbReference type="ARBA" id="ARBA00022989"/>
    </source>
</evidence>
<gene>
    <name evidence="7" type="primary">mltG</name>
    <name evidence="8" type="ORF">BHF71_09585</name>
</gene>
<dbReference type="EC" id="4.2.2.29" evidence="7"/>
<dbReference type="GO" id="GO:0071555">
    <property type="term" value="P:cell wall organization"/>
    <property type="evidence" value="ECO:0007669"/>
    <property type="project" value="UniProtKB-KW"/>
</dbReference>
<evidence type="ECO:0000256" key="4">
    <source>
        <dbReference type="ARBA" id="ARBA00023136"/>
    </source>
</evidence>
<keyword evidence="3 7" id="KW-1133">Transmembrane helix</keyword>
<feature type="transmembrane region" description="Helical" evidence="7">
    <location>
        <begin position="7"/>
        <end position="28"/>
    </location>
</feature>
<reference evidence="8 9" key="1">
    <citation type="submission" date="2016-09" db="EMBL/GenBank/DDBJ databases">
        <title>Draft genome sequence for the type strain of Vulcanibacillus modesticaldus BR, a strictly anaerobic, moderately thermophilic, and nitrate-reducing bacterium from deep sea-hydrothermal vents of the Mid-Atlantic Ridge.</title>
        <authorList>
            <person name="Abin C.A."/>
            <person name="Hollibaugh J.T."/>
        </authorList>
    </citation>
    <scope>NUCLEOTIDE SEQUENCE [LARGE SCALE GENOMIC DNA]</scope>
    <source>
        <strain evidence="8 9">BR</strain>
    </source>
</reference>
<proteinExistence type="inferred from homology"/>
<dbReference type="InterPro" id="IPR003770">
    <property type="entry name" value="MLTG-like"/>
</dbReference>
<dbReference type="GO" id="GO:0005886">
    <property type="term" value="C:plasma membrane"/>
    <property type="evidence" value="ECO:0007669"/>
    <property type="project" value="UniProtKB-SubCell"/>
</dbReference>
<dbReference type="NCBIfam" id="TIGR00247">
    <property type="entry name" value="endolytic transglycosylase MltG"/>
    <property type="match status" value="1"/>
</dbReference>
<evidence type="ECO:0000256" key="7">
    <source>
        <dbReference type="HAMAP-Rule" id="MF_02065"/>
    </source>
</evidence>
<dbReference type="PANTHER" id="PTHR30518">
    <property type="entry name" value="ENDOLYTIC MUREIN TRANSGLYCOSYLASE"/>
    <property type="match status" value="1"/>
</dbReference>
<accession>A0A1D2YU91</accession>
<dbReference type="Gene3D" id="3.30.160.60">
    <property type="entry name" value="Classic Zinc Finger"/>
    <property type="match status" value="1"/>
</dbReference>
<dbReference type="CDD" id="cd08010">
    <property type="entry name" value="MltG_like"/>
    <property type="match status" value="1"/>
</dbReference>
<comment type="similarity">
    <text evidence="7">Belongs to the transglycosylase MltG family.</text>
</comment>
<dbReference type="PANTHER" id="PTHR30518:SF2">
    <property type="entry name" value="ENDOLYTIC MUREIN TRANSGLYCOSYLASE"/>
    <property type="match status" value="1"/>
</dbReference>
<evidence type="ECO:0000256" key="5">
    <source>
        <dbReference type="ARBA" id="ARBA00023239"/>
    </source>
</evidence>
<evidence type="ECO:0000313" key="9">
    <source>
        <dbReference type="Proteomes" id="UP000243739"/>
    </source>
</evidence>
<sequence>MAKKNSLLFIIFGLIIISFTSFFVSYQIQAVNPTEKEKFTVTIPQGSSTSEIAEILKKEQLIKNKLFFKSYVNYLGYDMQLKAGYYELSRSMNLTQIIKIIAKGNNKIDSVRFTIPEGYTVEQIAARLAQQGLVQQDKFIQLAKDGDFDYTFIKQIPDNKDIKYRLEGYLFPNTYEVKKGATEREIINLMLEQFAKEWDPSWDKLIADKQLTIHQIVTIASIIEREVMVEKERPIVSGVIYNRLNKNWKLQIDATIQYILGKQKERLMYADLEVDNPYNTYLNNGLPPGPISNPGLSSIKAALFPENNDYFFYVTKKNNTGEHYFATTYNEHLRNIKKSNSP</sequence>
<keyword evidence="9" id="KW-1185">Reference proteome</keyword>